<name>A0A433SC84_9BURK</name>
<dbReference type="RefSeq" id="WP_126980211.1">
    <property type="nucleotide sequence ID" value="NZ_CAWUGC010000016.1"/>
</dbReference>
<reference evidence="4 5" key="1">
    <citation type="submission" date="2018-01" db="EMBL/GenBank/DDBJ databases">
        <title>Saezia sanguinis gen. nov., sp. nov., in the order Burkholderiales isolated from human blood.</title>
        <authorList>
            <person name="Medina-Pascual M.J."/>
            <person name="Valdezate S."/>
            <person name="Monzon S."/>
            <person name="Cuesta I."/>
            <person name="Carrasco G."/>
            <person name="Villalon P."/>
            <person name="Saez-Nieto J.A."/>
        </authorList>
    </citation>
    <scope>NUCLEOTIDE SEQUENCE [LARGE SCALE GENOMIC DNA]</scope>
    <source>
        <strain evidence="4 5">CNM695-12</strain>
    </source>
</reference>
<dbReference type="InterPro" id="IPR043605">
    <property type="entry name" value="DUF883_C"/>
</dbReference>
<keyword evidence="2" id="KW-1133">Transmembrane helix</keyword>
<sequence>MGTENTAKVAEELQNLAQDLKEVLEEEALAGNAKVKVLRARVENQLHDIRESAVDAAREAAYRAKRAARAADEYAHEEPWRIVGAAVAVGMAIGFLLGRR</sequence>
<protein>
    <recommendedName>
        <fullName evidence="3">DUF883 domain-containing protein</fullName>
    </recommendedName>
</protein>
<comment type="caution">
    <text evidence="4">The sequence shown here is derived from an EMBL/GenBank/DDBJ whole genome shotgun (WGS) entry which is preliminary data.</text>
</comment>
<feature type="transmembrane region" description="Helical" evidence="2">
    <location>
        <begin position="80"/>
        <end position="98"/>
    </location>
</feature>
<keyword evidence="1" id="KW-0175">Coiled coil</keyword>
<proteinExistence type="predicted"/>
<dbReference type="PANTHER" id="PTHR35893:SF1">
    <property type="entry name" value="PROTEIN ELAB"/>
    <property type="match status" value="1"/>
</dbReference>
<feature type="coiled-coil region" evidence="1">
    <location>
        <begin position="6"/>
        <end position="59"/>
    </location>
</feature>
<evidence type="ECO:0000256" key="1">
    <source>
        <dbReference type="SAM" id="Coils"/>
    </source>
</evidence>
<dbReference type="AlphaFoldDB" id="A0A433SC84"/>
<dbReference type="EMBL" id="PQSP01000005">
    <property type="protein sequence ID" value="RUS66296.1"/>
    <property type="molecule type" value="Genomic_DNA"/>
</dbReference>
<evidence type="ECO:0000256" key="2">
    <source>
        <dbReference type="SAM" id="Phobius"/>
    </source>
</evidence>
<dbReference type="InterPro" id="IPR010279">
    <property type="entry name" value="YqjD/ElaB"/>
</dbReference>
<evidence type="ECO:0000313" key="5">
    <source>
        <dbReference type="Proteomes" id="UP000286947"/>
    </source>
</evidence>
<feature type="domain" description="DUF883" evidence="3">
    <location>
        <begin position="71"/>
        <end position="100"/>
    </location>
</feature>
<dbReference type="Proteomes" id="UP000286947">
    <property type="component" value="Unassembled WGS sequence"/>
</dbReference>
<evidence type="ECO:0000259" key="3">
    <source>
        <dbReference type="Pfam" id="PF19029"/>
    </source>
</evidence>
<dbReference type="GO" id="GO:0043022">
    <property type="term" value="F:ribosome binding"/>
    <property type="evidence" value="ECO:0007669"/>
    <property type="project" value="InterPro"/>
</dbReference>
<evidence type="ECO:0000313" key="4">
    <source>
        <dbReference type="EMBL" id="RUS66296.1"/>
    </source>
</evidence>
<dbReference type="Pfam" id="PF19029">
    <property type="entry name" value="DUF883_C"/>
    <property type="match status" value="1"/>
</dbReference>
<dbReference type="PANTHER" id="PTHR35893">
    <property type="entry name" value="INNER MEMBRANE PROTEIN-RELATED"/>
    <property type="match status" value="1"/>
</dbReference>
<gene>
    <name evidence="4" type="ORF">CUZ56_02022</name>
</gene>
<keyword evidence="5" id="KW-1185">Reference proteome</keyword>
<keyword evidence="2" id="KW-0812">Transmembrane</keyword>
<organism evidence="4 5">
    <name type="scientific">Saezia sanguinis</name>
    <dbReference type="NCBI Taxonomy" id="1965230"/>
    <lineage>
        <taxon>Bacteria</taxon>
        <taxon>Pseudomonadati</taxon>
        <taxon>Pseudomonadota</taxon>
        <taxon>Betaproteobacteria</taxon>
        <taxon>Burkholderiales</taxon>
        <taxon>Saeziaceae</taxon>
        <taxon>Saezia</taxon>
    </lineage>
</organism>
<accession>A0A433SC84</accession>
<keyword evidence="2" id="KW-0472">Membrane</keyword>